<dbReference type="Proteomes" id="UP000600865">
    <property type="component" value="Unassembled WGS sequence"/>
</dbReference>
<comment type="caution">
    <text evidence="1">The sequence shown here is derived from an EMBL/GenBank/DDBJ whole genome shotgun (WGS) entry which is preliminary data.</text>
</comment>
<name>A0A918KKS5_9PROT</name>
<reference evidence="1 2" key="1">
    <citation type="journal article" date="2014" name="Int. J. Syst. Evol. Microbiol.">
        <title>Complete genome sequence of Corynebacterium casei LMG S-19264T (=DSM 44701T), isolated from a smear-ripened cheese.</title>
        <authorList>
            <consortium name="US DOE Joint Genome Institute (JGI-PGF)"/>
            <person name="Walter F."/>
            <person name="Albersmeier A."/>
            <person name="Kalinowski J."/>
            <person name="Ruckert C."/>
        </authorList>
    </citation>
    <scope>NUCLEOTIDE SEQUENCE [LARGE SCALE GENOMIC DNA]</scope>
    <source>
        <strain evidence="1 2">KCTC 23968</strain>
    </source>
</reference>
<dbReference type="Gene3D" id="3.50.50.60">
    <property type="entry name" value="FAD/NAD(P)-binding domain"/>
    <property type="match status" value="1"/>
</dbReference>
<dbReference type="EMBL" id="BMYV01000001">
    <property type="protein sequence ID" value="GGX64701.1"/>
    <property type="molecule type" value="Genomic_DNA"/>
</dbReference>
<evidence type="ECO:0008006" key="3">
    <source>
        <dbReference type="Google" id="ProtNLM"/>
    </source>
</evidence>
<dbReference type="InterPro" id="IPR036188">
    <property type="entry name" value="FAD/NAD-bd_sf"/>
</dbReference>
<evidence type="ECO:0000313" key="2">
    <source>
        <dbReference type="Proteomes" id="UP000600865"/>
    </source>
</evidence>
<keyword evidence="2" id="KW-1185">Reference proteome</keyword>
<dbReference type="SUPFAM" id="SSF51905">
    <property type="entry name" value="FAD/NAD(P)-binding domain"/>
    <property type="match status" value="1"/>
</dbReference>
<sequence length="461" mass="50442">MTNTLKTDYLVVGSGAVGMAFVDTLLDEKPDADIIMVDRFAKPGGHWNSAYPFVTLHQPSAFYGVNSRELSQGLTDETGLNKGLGDLATGAEILAYFDSVMRQKFLASGRVRFFPLSDYQGDGVFQHSLTGAKTDVAAAKIVDCTHLDTTVPSTHTPNFTVADDVRFMPLNNLPLVKDAPSGFTVVGGGKTGIDAILWLLENAVPAKNIRWIKSRDAWLINRKNTQPFPEFFEDSIGNQASMFEAIAGANSKADMFDRLEDCGYFLRLDTTVRPTMFHGATISEPELAVLRTVKDVVRKGRVASIDANTITFTNGRTEPTLGHVIVDCSASAIKDNVIKPVFQDNVITPQTVRSYQPVFSGAMIAWVEAHVDGEASKNAMTGVVPLPDDLDAFVRMTAANMMNQALWGQNKALRNWMRNSRLDGFSKLVSGVSEDETEKVDILKRLRAAAMPAMAKLQSFM</sequence>
<accession>A0A918KKS5</accession>
<dbReference type="RefSeq" id="WP_189583154.1">
    <property type="nucleotide sequence ID" value="NZ_BMYV01000001.1"/>
</dbReference>
<proteinExistence type="predicted"/>
<organism evidence="1 2">
    <name type="scientific">Litorimonas cladophorae</name>
    <dbReference type="NCBI Taxonomy" id="1220491"/>
    <lineage>
        <taxon>Bacteria</taxon>
        <taxon>Pseudomonadati</taxon>
        <taxon>Pseudomonadota</taxon>
        <taxon>Alphaproteobacteria</taxon>
        <taxon>Maricaulales</taxon>
        <taxon>Robiginitomaculaceae</taxon>
    </lineage>
</organism>
<gene>
    <name evidence="1" type="ORF">GCM10011309_13660</name>
</gene>
<evidence type="ECO:0000313" key="1">
    <source>
        <dbReference type="EMBL" id="GGX64701.1"/>
    </source>
</evidence>
<protein>
    <recommendedName>
        <fullName evidence="3">NAD(P)/FAD-dependent oxidoreductase</fullName>
    </recommendedName>
</protein>
<dbReference type="AlphaFoldDB" id="A0A918KKS5"/>